<evidence type="ECO:0000256" key="2">
    <source>
        <dbReference type="ARBA" id="ARBA00022679"/>
    </source>
</evidence>
<evidence type="ECO:0000256" key="3">
    <source>
        <dbReference type="RuleBase" id="RU003634"/>
    </source>
</evidence>
<evidence type="ECO:0000259" key="5">
    <source>
        <dbReference type="Pfam" id="PF02729"/>
    </source>
</evidence>
<dbReference type="InterPro" id="IPR006131">
    <property type="entry name" value="Asp_carbamoyltransf_Asp/Orn-bd"/>
</dbReference>
<organism evidence="6 7">
    <name type="scientific">Parvularcula lutaonensis</name>
    <dbReference type="NCBI Taxonomy" id="491923"/>
    <lineage>
        <taxon>Bacteria</taxon>
        <taxon>Pseudomonadati</taxon>
        <taxon>Pseudomonadota</taxon>
        <taxon>Alphaproteobacteria</taxon>
        <taxon>Parvularculales</taxon>
        <taxon>Parvularculaceae</taxon>
        <taxon>Parvularcula</taxon>
    </lineage>
</organism>
<dbReference type="PRINTS" id="PR00100">
    <property type="entry name" value="AOTCASE"/>
</dbReference>
<dbReference type="PANTHER" id="PTHR45753">
    <property type="entry name" value="ORNITHINE CARBAMOYLTRANSFERASE, MITOCHONDRIAL"/>
    <property type="match status" value="1"/>
</dbReference>
<dbReference type="EMBL" id="JBHRVA010000001">
    <property type="protein sequence ID" value="MFC3301149.1"/>
    <property type="molecule type" value="Genomic_DNA"/>
</dbReference>
<comment type="caution">
    <text evidence="6">The sequence shown here is derived from an EMBL/GenBank/DDBJ whole genome shotgun (WGS) entry which is preliminary data.</text>
</comment>
<gene>
    <name evidence="6" type="ORF">ACFONP_00200</name>
</gene>
<dbReference type="Pfam" id="PF00185">
    <property type="entry name" value="OTCace"/>
    <property type="match status" value="1"/>
</dbReference>
<evidence type="ECO:0000256" key="1">
    <source>
        <dbReference type="ARBA" id="ARBA00003822"/>
    </source>
</evidence>
<dbReference type="PANTHER" id="PTHR45753:SF3">
    <property type="entry name" value="ORNITHINE TRANSCARBAMYLASE, MITOCHONDRIAL"/>
    <property type="match status" value="1"/>
</dbReference>
<reference evidence="7" key="1">
    <citation type="journal article" date="2019" name="Int. J. Syst. Evol. Microbiol.">
        <title>The Global Catalogue of Microorganisms (GCM) 10K type strain sequencing project: providing services to taxonomists for standard genome sequencing and annotation.</title>
        <authorList>
            <consortium name="The Broad Institute Genomics Platform"/>
            <consortium name="The Broad Institute Genome Sequencing Center for Infectious Disease"/>
            <person name="Wu L."/>
            <person name="Ma J."/>
        </authorList>
    </citation>
    <scope>NUCLEOTIDE SEQUENCE [LARGE SCALE GENOMIC DNA]</scope>
    <source>
        <strain evidence="7">KCTC 22245</strain>
    </source>
</reference>
<dbReference type="PRINTS" id="PR00101">
    <property type="entry name" value="ATCASE"/>
</dbReference>
<feature type="domain" description="Aspartate/ornithine carbamoyltransferase Asp/Orn-binding" evidence="4">
    <location>
        <begin position="181"/>
        <end position="327"/>
    </location>
</feature>
<dbReference type="InterPro" id="IPR006130">
    <property type="entry name" value="Asp/Orn_carbamoylTrfase"/>
</dbReference>
<accession>A0ABV7M6U0</accession>
<dbReference type="SUPFAM" id="SSF53671">
    <property type="entry name" value="Aspartate/ornithine carbamoyltransferase"/>
    <property type="match status" value="1"/>
</dbReference>
<dbReference type="Proteomes" id="UP001595607">
    <property type="component" value="Unassembled WGS sequence"/>
</dbReference>
<dbReference type="Pfam" id="PF02729">
    <property type="entry name" value="OTCace_N"/>
    <property type="match status" value="1"/>
</dbReference>
<dbReference type="RefSeq" id="WP_189577147.1">
    <property type="nucleotide sequence ID" value="NZ_BMXU01000003.1"/>
</dbReference>
<evidence type="ECO:0000259" key="4">
    <source>
        <dbReference type="Pfam" id="PF00185"/>
    </source>
</evidence>
<keyword evidence="7" id="KW-1185">Reference proteome</keyword>
<comment type="function">
    <text evidence="1">Reversibly catalyzes the transfer of the carbamoyl group from carbamoyl phosphate (CP) to the N(epsilon) atom of ornithine (ORN) to produce L-citrulline.</text>
</comment>
<dbReference type="GO" id="GO:0043857">
    <property type="term" value="F:N-acetylornithine carbamoyltransferase activity"/>
    <property type="evidence" value="ECO:0007669"/>
    <property type="project" value="UniProtKB-EC"/>
</dbReference>
<sequence length="331" mass="36817">MRHFLTTEDWSQAELQALLDDARALKQSPQNERLRGRRCALLFFNPSLRTRTSFQVGIADLGGHSVVLDAAGTWPLEVEPGAVMDGEAEEHVAEAARVLSTYVDLIAIRAFPKFENWSREREDPILAGFVKHATVPIINMETIVHPCQELAMLMALQERHGDLAGKKLCLTWTYHPKPLNTAVANSALLAATKMGMDVTLLCPSKEYILDEKFMRAGERFAAEHGRGVTVTHDIAEAYEGADAVYAKSWGRLDQIGLPMADRMTPENLKYFIVDEEKMALTNDATFSHCLPMRRNIKATDAVVDGPNSLIIQEAENRLHVQKAVLSALIGR</sequence>
<dbReference type="EC" id="2.1.3.9" evidence="6"/>
<dbReference type="InterPro" id="IPR006132">
    <property type="entry name" value="Asp/Orn_carbamoyltranf_P-bd"/>
</dbReference>
<dbReference type="InterPro" id="IPR036901">
    <property type="entry name" value="Asp/Orn_carbamoylTrfase_sf"/>
</dbReference>
<evidence type="ECO:0000313" key="7">
    <source>
        <dbReference type="Proteomes" id="UP001595607"/>
    </source>
</evidence>
<feature type="domain" description="Aspartate/ornithine carbamoyltransferase carbamoyl-P binding" evidence="5">
    <location>
        <begin position="2"/>
        <end position="158"/>
    </location>
</feature>
<evidence type="ECO:0000313" key="6">
    <source>
        <dbReference type="EMBL" id="MFC3301149.1"/>
    </source>
</evidence>
<keyword evidence="2 3" id="KW-0808">Transferase</keyword>
<dbReference type="NCBIfam" id="NF003384">
    <property type="entry name" value="PRK04523.1"/>
    <property type="match status" value="1"/>
</dbReference>
<proteinExistence type="inferred from homology"/>
<comment type="similarity">
    <text evidence="3">Belongs to the aspartate/ornithine carbamoyltransferase superfamily.</text>
</comment>
<dbReference type="Gene3D" id="3.40.50.1370">
    <property type="entry name" value="Aspartate/ornithine carbamoyltransferase"/>
    <property type="match status" value="2"/>
</dbReference>
<protein>
    <submittedName>
        <fullName evidence="6">N-acetylornithine carbamoyltransferase</fullName>
        <ecNumber evidence="6">2.1.3.9</ecNumber>
    </submittedName>
</protein>
<name>A0ABV7M6U0_9PROT</name>